<feature type="domain" description="SMP" evidence="3">
    <location>
        <begin position="15"/>
        <end position="69"/>
    </location>
</feature>
<dbReference type="InterPro" id="IPR042971">
    <property type="entry name" value="LEA_SMP"/>
</dbReference>
<protein>
    <recommendedName>
        <fullName evidence="3">SMP domain-containing protein</fullName>
    </recommendedName>
</protein>
<name>A0A9I9D425_CUCME</name>
<evidence type="ECO:0000313" key="4">
    <source>
        <dbReference type="EnsemblPlants" id="MELO3C012653.2.1"/>
    </source>
</evidence>
<dbReference type="PANTHER" id="PTHR31174">
    <property type="entry name" value="SEED MATURATION FAMILY PROTEIN"/>
    <property type="match status" value="1"/>
</dbReference>
<keyword evidence="2" id="KW-0677">Repeat</keyword>
<dbReference type="Gramene" id="MELO3C012653.2.1">
    <property type="protein sequence ID" value="MELO3C012653.2.1"/>
    <property type="gene ID" value="MELO3C012653.2"/>
</dbReference>
<dbReference type="Pfam" id="PF04927">
    <property type="entry name" value="SMP"/>
    <property type="match status" value="3"/>
</dbReference>
<proteinExistence type="inferred from homology"/>
<feature type="domain" description="SMP" evidence="3">
    <location>
        <begin position="129"/>
        <end position="185"/>
    </location>
</feature>
<feature type="domain" description="SMP" evidence="3">
    <location>
        <begin position="241"/>
        <end position="291"/>
    </location>
</feature>
<accession>A0A9I9D425</accession>
<dbReference type="PANTHER" id="PTHR31174:SF7">
    <property type="entry name" value="LATE EMBRYOGENESIS ABUNDANT PROTEIN 31-RELATED"/>
    <property type="match status" value="1"/>
</dbReference>
<organism evidence="4">
    <name type="scientific">Cucumis melo</name>
    <name type="common">Muskmelon</name>
    <dbReference type="NCBI Taxonomy" id="3656"/>
    <lineage>
        <taxon>Eukaryota</taxon>
        <taxon>Viridiplantae</taxon>
        <taxon>Streptophyta</taxon>
        <taxon>Embryophyta</taxon>
        <taxon>Tracheophyta</taxon>
        <taxon>Spermatophyta</taxon>
        <taxon>Magnoliopsida</taxon>
        <taxon>eudicotyledons</taxon>
        <taxon>Gunneridae</taxon>
        <taxon>Pentapetalae</taxon>
        <taxon>rosids</taxon>
        <taxon>fabids</taxon>
        <taxon>Cucurbitales</taxon>
        <taxon>Cucurbitaceae</taxon>
        <taxon>Benincaseae</taxon>
        <taxon>Cucumis</taxon>
    </lineage>
</organism>
<dbReference type="InterPro" id="IPR007011">
    <property type="entry name" value="LEA_SMP_dom"/>
</dbReference>
<dbReference type="EnsemblPlants" id="MELO3C012653.2.1">
    <property type="protein sequence ID" value="MELO3C012653.2.1"/>
    <property type="gene ID" value="MELO3C012653.2"/>
</dbReference>
<evidence type="ECO:0000256" key="2">
    <source>
        <dbReference type="ARBA" id="ARBA00022737"/>
    </source>
</evidence>
<evidence type="ECO:0000256" key="1">
    <source>
        <dbReference type="ARBA" id="ARBA00010733"/>
    </source>
</evidence>
<comment type="similarity">
    <text evidence="1">Belongs to the LEA type SMP family.</text>
</comment>
<evidence type="ECO:0000259" key="3">
    <source>
        <dbReference type="Pfam" id="PF04927"/>
    </source>
</evidence>
<dbReference type="AlphaFoldDB" id="A0A9I9D425"/>
<reference evidence="4" key="1">
    <citation type="submission" date="2023-03" db="UniProtKB">
        <authorList>
            <consortium name="EnsemblPlants"/>
        </authorList>
    </citation>
    <scope>IDENTIFICATION</scope>
</reference>
<sequence>MSQEQPRRQETQHPIKYGDVFNVTGDLASKVIPPVDADMMQTAETMVFGRTQKGGPAATMQSAATTNERSGFVGHKDVSDAARDQGVAVKETDIPGSRIITETVAGQIVGQFVEPTSFFGAAAVVQNAVTIGQALEAIAHTAGDKPVDQSDAAAIQAAEVRATGSNVVIPGGLAASAQSAASFNAGVSKDEDKIKLNDILMILSCQSFNNQVRSSHSWAQIVTLGLVSPSPTSTHSWAQNDAAMRLPADKVVTKQDAEGVMSAELRNNPRLAAYPGGVAESITEAARLNENVNNARSCGE</sequence>